<accession>A0A059EBX7</accession>
<evidence type="ECO:0000313" key="6">
    <source>
        <dbReference type="Proteomes" id="UP000259173"/>
    </source>
</evidence>
<keyword evidence="5" id="KW-1185">Reference proteome</keyword>
<dbReference type="Proteomes" id="UP000259173">
    <property type="component" value="Unassembled WGS sequence"/>
</dbReference>
<feature type="signal peptide" evidence="1">
    <location>
        <begin position="1"/>
        <end position="26"/>
    </location>
</feature>
<feature type="domain" description="Rhodanese" evidence="2">
    <location>
        <begin position="62"/>
        <end position="114"/>
    </location>
</feature>
<dbReference type="eggNOG" id="COG1054">
    <property type="taxonomic scope" value="Bacteria"/>
</dbReference>
<reference evidence="4 5" key="1">
    <citation type="journal article" date="2014" name="Antonie Van Leeuwenhoek">
        <title>Hyphomonas beringensis sp. nov. and Hyphomonas chukchiensis sp. nov., isolated from surface seawater of the Bering Sea and Chukchi Sea.</title>
        <authorList>
            <person name="Li C."/>
            <person name="Lai Q."/>
            <person name="Li G."/>
            <person name="Dong C."/>
            <person name="Wang J."/>
            <person name="Liao Y."/>
            <person name="Shao Z."/>
        </authorList>
    </citation>
    <scope>NUCLEOTIDE SEQUENCE [LARGE SCALE GENOMIC DNA]</scope>
    <source>
        <strain evidence="4 5">22II1-22F38</strain>
    </source>
</reference>
<dbReference type="Pfam" id="PF00581">
    <property type="entry name" value="Rhodanese"/>
    <property type="match status" value="1"/>
</dbReference>
<dbReference type="InterPro" id="IPR001763">
    <property type="entry name" value="Rhodanese-like_dom"/>
</dbReference>
<reference evidence="3 6" key="2">
    <citation type="journal article" date="2018" name="Nat. Biotechnol.">
        <title>A standardized bacterial taxonomy based on genome phylogeny substantially revises the tree of life.</title>
        <authorList>
            <person name="Parks D.H."/>
            <person name="Chuvochina M."/>
            <person name="Waite D.W."/>
            <person name="Rinke C."/>
            <person name="Skarshewski A."/>
            <person name="Chaumeil P.A."/>
            <person name="Hugenholtz P."/>
        </authorList>
    </citation>
    <scope>NUCLEOTIDE SEQUENCE [LARGE SCALE GENOMIC DNA]</scope>
    <source>
        <strain evidence="3">UBA8557</strain>
    </source>
</reference>
<feature type="chain" id="PRO_5044538571" evidence="1">
    <location>
        <begin position="27"/>
        <end position="177"/>
    </location>
</feature>
<dbReference type="PROSITE" id="PS50206">
    <property type="entry name" value="RHODANESE_3"/>
    <property type="match status" value="1"/>
</dbReference>
<dbReference type="OrthoDB" id="9807812at2"/>
<dbReference type="Gene3D" id="3.40.250.10">
    <property type="entry name" value="Rhodanese-like domain"/>
    <property type="match status" value="1"/>
</dbReference>
<dbReference type="RefSeq" id="WP_051602430.1">
    <property type="nucleotide sequence ID" value="NZ_AWFH01000001.1"/>
</dbReference>
<protein>
    <submittedName>
        <fullName evidence="3">Rhodanese-like domain-containing protein</fullName>
    </submittedName>
</protein>
<dbReference type="InterPro" id="IPR036873">
    <property type="entry name" value="Rhodanese-like_dom_sf"/>
</dbReference>
<dbReference type="STRING" id="1280948.HY36_03110"/>
<comment type="caution">
    <text evidence="4">The sequence shown here is derived from an EMBL/GenBank/DDBJ whole genome shotgun (WGS) entry which is preliminary data.</text>
</comment>
<sequence>MGVKGNAILGLITLAAFIGCGLMAQAQESQVDYDGFLGLTAEVSEYRASRLVNLDTFNEMKTDQNTIILDTRSADAFEMGHIDGAIHLNFSDFTDDKLAKIIPSRDTRILIYCNNNFTDNVAPVPVKRIELALNVPTFINLYGYGYQDIYELEGAYSLSDPKIAWVAGDTSFQTSQR</sequence>
<evidence type="ECO:0000313" key="3">
    <source>
        <dbReference type="EMBL" id="HAE94581.1"/>
    </source>
</evidence>
<dbReference type="EMBL" id="AWFH01000001">
    <property type="protein sequence ID" value="KCZ65394.1"/>
    <property type="molecule type" value="Genomic_DNA"/>
</dbReference>
<dbReference type="CDD" id="cd00158">
    <property type="entry name" value="RHOD"/>
    <property type="match status" value="1"/>
</dbReference>
<proteinExistence type="predicted"/>
<dbReference type="PROSITE" id="PS51257">
    <property type="entry name" value="PROKAR_LIPOPROTEIN"/>
    <property type="match status" value="1"/>
</dbReference>
<dbReference type="EMBL" id="DMBR01000256">
    <property type="protein sequence ID" value="HAE94581.1"/>
    <property type="molecule type" value="Genomic_DNA"/>
</dbReference>
<dbReference type="Proteomes" id="UP000024547">
    <property type="component" value="Unassembled WGS sequence"/>
</dbReference>
<evidence type="ECO:0000259" key="2">
    <source>
        <dbReference type="PROSITE" id="PS50206"/>
    </source>
</evidence>
<dbReference type="PATRIC" id="fig|1280948.3.peg.617"/>
<keyword evidence="1" id="KW-0732">Signal</keyword>
<organism evidence="4 5">
    <name type="scientific">Hyphomonas atlantica</name>
    <dbReference type="NCBI Taxonomy" id="1280948"/>
    <lineage>
        <taxon>Bacteria</taxon>
        <taxon>Pseudomonadati</taxon>
        <taxon>Pseudomonadota</taxon>
        <taxon>Alphaproteobacteria</taxon>
        <taxon>Hyphomonadales</taxon>
        <taxon>Hyphomonadaceae</taxon>
        <taxon>Hyphomonas</taxon>
    </lineage>
</organism>
<dbReference type="AlphaFoldDB" id="A0A059EBX7"/>
<evidence type="ECO:0000256" key="1">
    <source>
        <dbReference type="SAM" id="SignalP"/>
    </source>
</evidence>
<evidence type="ECO:0000313" key="5">
    <source>
        <dbReference type="Proteomes" id="UP000024547"/>
    </source>
</evidence>
<name>A0A059EBX7_9PROT</name>
<gene>
    <name evidence="3" type="ORF">DCG65_08470</name>
    <name evidence="4" type="ORF">HY36_03110</name>
</gene>
<dbReference type="SUPFAM" id="SSF52821">
    <property type="entry name" value="Rhodanese/Cell cycle control phosphatase"/>
    <property type="match status" value="1"/>
</dbReference>
<evidence type="ECO:0000313" key="4">
    <source>
        <dbReference type="EMBL" id="KCZ65394.1"/>
    </source>
</evidence>